<dbReference type="AlphaFoldDB" id="A0A9N8HXI4"/>
<dbReference type="EMBL" id="CAICTM010002504">
    <property type="protein sequence ID" value="CAB9529451.1"/>
    <property type="molecule type" value="Genomic_DNA"/>
</dbReference>
<accession>A0A9N8HXI4</accession>
<gene>
    <name evidence="1" type="ORF">SEMRO_2506_G329690.1</name>
</gene>
<sequence>MLRPTLGAMAAAALQSRTKSGRSVDSFSATRVVVPRNLQSNPPIAAVPITTQPPDFPIDIRPILNFFGGPNSDNWCRLSDYAGDYSVVCCGGCHTLQNTGFRILNVDRRAIATTTTATSPPSECLGRFRGAPILGSFATSTKRSNREAVPTNSVTRTSTISLPPINPESTFIYRRNWVTRRVLYAPSPLSAGSQDVDYDLL</sequence>
<keyword evidence="2" id="KW-1185">Reference proteome</keyword>
<evidence type="ECO:0000313" key="2">
    <source>
        <dbReference type="Proteomes" id="UP001153069"/>
    </source>
</evidence>
<comment type="caution">
    <text evidence="1">The sequence shown here is derived from an EMBL/GenBank/DDBJ whole genome shotgun (WGS) entry which is preliminary data.</text>
</comment>
<dbReference type="Proteomes" id="UP001153069">
    <property type="component" value="Unassembled WGS sequence"/>
</dbReference>
<proteinExistence type="predicted"/>
<protein>
    <submittedName>
        <fullName evidence="1">Uncharacterized protein</fullName>
    </submittedName>
</protein>
<organism evidence="1 2">
    <name type="scientific">Seminavis robusta</name>
    <dbReference type="NCBI Taxonomy" id="568900"/>
    <lineage>
        <taxon>Eukaryota</taxon>
        <taxon>Sar</taxon>
        <taxon>Stramenopiles</taxon>
        <taxon>Ochrophyta</taxon>
        <taxon>Bacillariophyta</taxon>
        <taxon>Bacillariophyceae</taxon>
        <taxon>Bacillariophycidae</taxon>
        <taxon>Naviculales</taxon>
        <taxon>Naviculaceae</taxon>
        <taxon>Seminavis</taxon>
    </lineage>
</organism>
<reference evidence="1" key="1">
    <citation type="submission" date="2020-06" db="EMBL/GenBank/DDBJ databases">
        <authorList>
            <consortium name="Plant Systems Biology data submission"/>
        </authorList>
    </citation>
    <scope>NUCLEOTIDE SEQUENCE</scope>
    <source>
        <strain evidence="1">D6</strain>
    </source>
</reference>
<name>A0A9N8HXI4_9STRA</name>
<evidence type="ECO:0000313" key="1">
    <source>
        <dbReference type="EMBL" id="CAB9529451.1"/>
    </source>
</evidence>